<evidence type="ECO:0000313" key="2">
    <source>
        <dbReference type="EMBL" id="KAK8083378.1"/>
    </source>
</evidence>
<dbReference type="EMBL" id="JAQQWM010000001">
    <property type="protein sequence ID" value="KAK8083378.1"/>
    <property type="molecule type" value="Genomic_DNA"/>
</dbReference>
<dbReference type="Pfam" id="PF13344">
    <property type="entry name" value="Hydrolase_6"/>
    <property type="match status" value="1"/>
</dbReference>
<protein>
    <recommendedName>
        <fullName evidence="4">Cat eye syndrome critical region protein 5</fullName>
    </recommendedName>
</protein>
<evidence type="ECO:0000313" key="3">
    <source>
        <dbReference type="Proteomes" id="UP001446871"/>
    </source>
</evidence>
<dbReference type="InterPro" id="IPR050324">
    <property type="entry name" value="CDP-alcohol_PTase-I"/>
</dbReference>
<dbReference type="PANTHER" id="PTHR14269">
    <property type="entry name" value="CDP-DIACYLGLYCEROL--GLYCEROL-3-PHOSPHATE 3-PHOSPHATIDYLTRANSFERASE-RELATED"/>
    <property type="match status" value="1"/>
</dbReference>
<feature type="region of interest" description="Disordered" evidence="1">
    <location>
        <begin position="439"/>
        <end position="472"/>
    </location>
</feature>
<dbReference type="Pfam" id="PF13242">
    <property type="entry name" value="Hydrolase_like"/>
    <property type="match status" value="1"/>
</dbReference>
<comment type="caution">
    <text evidence="2">The sequence shown here is derived from an EMBL/GenBank/DDBJ whole genome shotgun (WGS) entry which is preliminary data.</text>
</comment>
<gene>
    <name evidence="2" type="ORF">PG996_002159</name>
</gene>
<proteinExistence type="predicted"/>
<dbReference type="InterPro" id="IPR006357">
    <property type="entry name" value="HAD-SF_hydro_IIA"/>
</dbReference>
<dbReference type="NCBIfam" id="TIGR01460">
    <property type="entry name" value="HAD-SF-IIA"/>
    <property type="match status" value="1"/>
</dbReference>
<name>A0ABR1WIT6_9PEZI</name>
<evidence type="ECO:0008006" key="4">
    <source>
        <dbReference type="Google" id="ProtNLM"/>
    </source>
</evidence>
<dbReference type="InterPro" id="IPR036412">
    <property type="entry name" value="HAD-like_sf"/>
</dbReference>
<accession>A0ABR1WIT6</accession>
<sequence>MASSSSSSKTYTTLAVSDNMSRKVCTRAAGGGTPHLSTMIKQYFPETPRESAQKSTIAFAFDIDGVFVKGKDPLPGGADTLRLLQRLKIPYIFLTNGGGLTEKDHAAKVSSRLNVDIDPDQFVQSHSPFHDLVPLYRNRRILVIGGEGDQIRHVAEAYGFNDVITSSDLFVEWRTLHPFPEVSAPHHSAHGRPTPDLRTKEIAAILVWSSSRDWCLDLQVMHDLLLSSGGVFGKKSVKAGDVTLPNNGYLQDNQPKLYFSNPDFEWVTDYHQPRFAQGAIRECLEGLWRYSTKGEAKLEYTSIGKPSEATFMYGEKILKRFHEKMSRIQAMEGGVSGGGGGATAIRTVYMIGDNPDSDIVGANKYKSQMGATWKSVLVETGVYQAGTKPNHQPTYHARGIADAVRLVLEKERYNYLEGQNIMEARVYLKVYRDQEGCDYKAGHANNSDSDSSKKGRILKDRTNTDESIEAVRPPRFGKLMLPAALRQKTAHPGN</sequence>
<dbReference type="Proteomes" id="UP001446871">
    <property type="component" value="Unassembled WGS sequence"/>
</dbReference>
<dbReference type="SUPFAM" id="SSF56784">
    <property type="entry name" value="HAD-like"/>
    <property type="match status" value="1"/>
</dbReference>
<dbReference type="InterPro" id="IPR023214">
    <property type="entry name" value="HAD_sf"/>
</dbReference>
<organism evidence="2 3">
    <name type="scientific">Apiospora saccharicola</name>
    <dbReference type="NCBI Taxonomy" id="335842"/>
    <lineage>
        <taxon>Eukaryota</taxon>
        <taxon>Fungi</taxon>
        <taxon>Dikarya</taxon>
        <taxon>Ascomycota</taxon>
        <taxon>Pezizomycotina</taxon>
        <taxon>Sordariomycetes</taxon>
        <taxon>Xylariomycetidae</taxon>
        <taxon>Amphisphaeriales</taxon>
        <taxon>Apiosporaceae</taxon>
        <taxon>Apiospora</taxon>
    </lineage>
</organism>
<feature type="compositionally biased region" description="Basic and acidic residues" evidence="1">
    <location>
        <begin position="450"/>
        <end position="464"/>
    </location>
</feature>
<dbReference type="Gene3D" id="3.40.50.1000">
    <property type="entry name" value="HAD superfamily/HAD-like"/>
    <property type="match status" value="2"/>
</dbReference>
<reference evidence="2 3" key="1">
    <citation type="submission" date="2023-01" db="EMBL/GenBank/DDBJ databases">
        <title>Analysis of 21 Apiospora genomes using comparative genomics revels a genus with tremendous synthesis potential of carbohydrate active enzymes and secondary metabolites.</title>
        <authorList>
            <person name="Sorensen T."/>
        </authorList>
    </citation>
    <scope>NUCLEOTIDE SEQUENCE [LARGE SCALE GENOMIC DNA]</scope>
    <source>
        <strain evidence="2 3">CBS 83171</strain>
    </source>
</reference>
<dbReference type="PANTHER" id="PTHR14269:SF57">
    <property type="entry name" value="SUPERFAMILY HYDROLASE, PUTATIVE (AFU_ORTHOLOGUE AFUA_2G02580)-RELATED"/>
    <property type="match status" value="1"/>
</dbReference>
<keyword evidence="3" id="KW-1185">Reference proteome</keyword>
<dbReference type="InterPro" id="IPR006353">
    <property type="entry name" value="HAD-SF_hydro_IIA_CECR5"/>
</dbReference>
<dbReference type="NCBIfam" id="TIGR01456">
    <property type="entry name" value="CECR5"/>
    <property type="match status" value="1"/>
</dbReference>
<evidence type="ECO:0000256" key="1">
    <source>
        <dbReference type="SAM" id="MobiDB-lite"/>
    </source>
</evidence>